<name>A0ABQ3Y7V0_9ACTN</name>
<keyword evidence="2" id="KW-1185">Reference proteome</keyword>
<proteinExistence type="predicted"/>
<accession>A0ABQ3Y7V0</accession>
<protein>
    <submittedName>
        <fullName evidence="1">Uncharacterized protein</fullName>
    </submittedName>
</protein>
<comment type="caution">
    <text evidence="1">The sequence shown here is derived from an EMBL/GenBank/DDBJ whole genome shotgun (WGS) entry which is preliminary data.</text>
</comment>
<gene>
    <name evidence="1" type="ORF">Ade02nite_47140</name>
</gene>
<dbReference type="RefSeq" id="WP_203767875.1">
    <property type="nucleotide sequence ID" value="NZ_BAAABO010000007.1"/>
</dbReference>
<reference evidence="1 2" key="1">
    <citation type="submission" date="2021-01" db="EMBL/GenBank/DDBJ databases">
        <title>Whole genome shotgun sequence of Actinoplanes deccanensis NBRC 13994.</title>
        <authorList>
            <person name="Komaki H."/>
            <person name="Tamura T."/>
        </authorList>
    </citation>
    <scope>NUCLEOTIDE SEQUENCE [LARGE SCALE GENOMIC DNA]</scope>
    <source>
        <strain evidence="1 2">NBRC 13994</strain>
    </source>
</reference>
<dbReference type="Proteomes" id="UP000609879">
    <property type="component" value="Unassembled WGS sequence"/>
</dbReference>
<sequence length="107" mass="11696">MIEWLVIAGVALLAGAAVSLTQDVQKSVAAWLRSHGLARSALMDAWVVLANTASGIRGRLRLTTRQYGTQVVVLERTYRLDQIDDPQVRALLRAGSHAEMNVLDQSI</sequence>
<organism evidence="1 2">
    <name type="scientific">Paractinoplanes deccanensis</name>
    <dbReference type="NCBI Taxonomy" id="113561"/>
    <lineage>
        <taxon>Bacteria</taxon>
        <taxon>Bacillati</taxon>
        <taxon>Actinomycetota</taxon>
        <taxon>Actinomycetes</taxon>
        <taxon>Micromonosporales</taxon>
        <taxon>Micromonosporaceae</taxon>
        <taxon>Paractinoplanes</taxon>
    </lineage>
</organism>
<dbReference type="EMBL" id="BOMI01000090">
    <property type="protein sequence ID" value="GID76073.1"/>
    <property type="molecule type" value="Genomic_DNA"/>
</dbReference>
<evidence type="ECO:0000313" key="1">
    <source>
        <dbReference type="EMBL" id="GID76073.1"/>
    </source>
</evidence>
<evidence type="ECO:0000313" key="2">
    <source>
        <dbReference type="Proteomes" id="UP000609879"/>
    </source>
</evidence>